<dbReference type="RefSeq" id="WP_018965667.1">
    <property type="nucleotide sequence ID" value="NZ_JQJE01000021.1"/>
</dbReference>
<reference evidence="1 3" key="1">
    <citation type="submission" date="2014-08" db="EMBL/GenBank/DDBJ databases">
        <title>Porphyromonas gulae strain:COT-052_OH1451 Genome sequencing.</title>
        <authorList>
            <person name="Wallis C."/>
            <person name="Deusch O."/>
            <person name="O'Flynn C."/>
            <person name="Davis I."/>
            <person name="Jospin G."/>
            <person name="Darling A.E."/>
            <person name="Coil D.A."/>
            <person name="Alexiev A."/>
            <person name="Horsfall A."/>
            <person name="Kirkwood N."/>
            <person name="Harris S."/>
            <person name="Eisen J.A."/>
        </authorList>
    </citation>
    <scope>NUCLEOTIDE SEQUENCE [LARGE SCALE GENOMIC DNA]</scope>
    <source>
        <strain evidence="3">COT-052 OH1451</strain>
        <strain evidence="1">COT-052_OH1451</strain>
    </source>
</reference>
<organism evidence="2 4">
    <name type="scientific">Porphyromonas gulae</name>
    <dbReference type="NCBI Taxonomy" id="111105"/>
    <lineage>
        <taxon>Bacteria</taxon>
        <taxon>Pseudomonadati</taxon>
        <taxon>Bacteroidota</taxon>
        <taxon>Bacteroidia</taxon>
        <taxon>Bacteroidales</taxon>
        <taxon>Porphyromonadaceae</taxon>
        <taxon>Porphyromonas</taxon>
    </lineage>
</organism>
<dbReference type="Proteomes" id="UP000030130">
    <property type="component" value="Unassembled WGS sequence"/>
</dbReference>
<evidence type="ECO:0000313" key="2">
    <source>
        <dbReference type="EMBL" id="KGN88409.1"/>
    </source>
</evidence>
<comment type="caution">
    <text evidence="2">The sequence shown here is derived from an EMBL/GenBank/DDBJ whole genome shotgun (WGS) entry which is preliminary data.</text>
</comment>
<proteinExistence type="predicted"/>
<evidence type="ECO:0000313" key="1">
    <source>
        <dbReference type="EMBL" id="KGN85099.1"/>
    </source>
</evidence>
<name>A0A0A2FJE7_9PORP</name>
<protein>
    <submittedName>
        <fullName evidence="2">Uncharacterized protein</fullName>
    </submittedName>
</protein>
<gene>
    <name evidence="1" type="ORF">HR08_07310</name>
    <name evidence="2" type="ORF">HR15_05120</name>
</gene>
<evidence type="ECO:0000313" key="3">
    <source>
        <dbReference type="Proteomes" id="UP000030130"/>
    </source>
</evidence>
<dbReference type="EMBL" id="JRAK01000072">
    <property type="protein sequence ID" value="KGN88409.1"/>
    <property type="molecule type" value="Genomic_DNA"/>
</dbReference>
<dbReference type="eggNOG" id="ENOG5032SMQ">
    <property type="taxonomic scope" value="Bacteria"/>
</dbReference>
<dbReference type="Proteomes" id="UP000030146">
    <property type="component" value="Unassembled WGS sequence"/>
</dbReference>
<reference evidence="2 4" key="2">
    <citation type="submission" date="2014-08" db="EMBL/GenBank/DDBJ databases">
        <title>Porphyromonas gulae strain:COT-052_OH3439 Genome sequencing.</title>
        <authorList>
            <person name="Wallis C."/>
            <person name="Deusch O."/>
            <person name="O'Flynn C."/>
            <person name="Davis I."/>
            <person name="Jospin G."/>
            <person name="Darling A.E."/>
            <person name="Coil D.A."/>
            <person name="Alexiev A."/>
            <person name="Horsfall A."/>
            <person name="Kirkwood N."/>
            <person name="Harris S."/>
            <person name="Eisen J.A."/>
        </authorList>
    </citation>
    <scope>NUCLEOTIDE SEQUENCE [LARGE SCALE GENOMIC DNA]</scope>
    <source>
        <strain evidence="4">COT-052 OH3439</strain>
        <strain evidence="2">COT-052_OH3439</strain>
    </source>
</reference>
<dbReference type="OrthoDB" id="1099156at2"/>
<dbReference type="EMBL" id="JRAI01000061">
    <property type="protein sequence ID" value="KGN85099.1"/>
    <property type="molecule type" value="Genomic_DNA"/>
</dbReference>
<keyword evidence="4" id="KW-1185">Reference proteome</keyword>
<accession>A0A0A2FJE7</accession>
<dbReference type="AlphaFoldDB" id="A0A0A2FJE7"/>
<sequence>MKPNEVQIQLERLFRTPIEHPDSSKTVPIAISDLFVQIDPAAGEVQLFNDKDEELHRVVIYDWIQEGRTEIPSTMRQELRGAVKRLHAARFFDKDQFVRPFSVALTQEDFTIIEELLFIDDELIQLDSALLENLDEELNNFLAELLPDME</sequence>
<evidence type="ECO:0000313" key="4">
    <source>
        <dbReference type="Proteomes" id="UP000030146"/>
    </source>
</evidence>